<dbReference type="EMBL" id="WVHK01000084">
    <property type="protein sequence ID" value="MXV21284.1"/>
    <property type="molecule type" value="Genomic_DNA"/>
</dbReference>
<accession>A0A6I4YN95</accession>
<evidence type="ECO:0000313" key="2">
    <source>
        <dbReference type="Proteomes" id="UP000430519"/>
    </source>
</evidence>
<dbReference type="AlphaFoldDB" id="A0A6I4YN95"/>
<dbReference type="Proteomes" id="UP000430519">
    <property type="component" value="Unassembled WGS sequence"/>
</dbReference>
<comment type="caution">
    <text evidence="1">The sequence shown here is derived from an EMBL/GenBank/DDBJ whole genome shotgun (WGS) entry which is preliminary data.</text>
</comment>
<dbReference type="RefSeq" id="WP_160981446.1">
    <property type="nucleotide sequence ID" value="NZ_WVHK01000084.1"/>
</dbReference>
<evidence type="ECO:0008006" key="3">
    <source>
        <dbReference type="Google" id="ProtNLM"/>
    </source>
</evidence>
<gene>
    <name evidence="1" type="ORF">GLX28_16785</name>
</gene>
<protein>
    <recommendedName>
        <fullName evidence="3">Peptidase C39-like domain-containing protein</fullName>
    </recommendedName>
</protein>
<proteinExistence type="predicted"/>
<name>A0A6I4YN95_9DEIO</name>
<keyword evidence="2" id="KW-1185">Reference proteome</keyword>
<evidence type="ECO:0000313" key="1">
    <source>
        <dbReference type="EMBL" id="MXV21284.1"/>
    </source>
</evidence>
<reference evidence="1 2" key="1">
    <citation type="submission" date="2019-11" db="EMBL/GenBank/DDBJ databases">
        <title>Genome sequence of Deinococcus xianganensis Y35, AI-2 producing algicidal bacterium, isolated from lake water.</title>
        <authorList>
            <person name="Li Y."/>
        </authorList>
    </citation>
    <scope>NUCLEOTIDE SEQUENCE [LARGE SCALE GENOMIC DNA]</scope>
    <source>
        <strain evidence="1 2">Y35</strain>
    </source>
</reference>
<sequence>MLSLRHQHQPQPCGCIYHAAYALLGDPTLLDHIEDDRTAAWIARLARRGFVPYHLWYTRLSSRTEPVITDRDWEAIRSQAQVQQVDTLPLMVTIASNRVQGYHLTAVLIPSRRMGDVVQISDSALPGLLHLSWQDFLRSRWAAAYEVEMLVSLDADTHPCEPAHSTSREQVSV</sequence>
<organism evidence="1 2">
    <name type="scientific">Deinococcus xianganensis</name>
    <dbReference type="NCBI Taxonomy" id="1507289"/>
    <lineage>
        <taxon>Bacteria</taxon>
        <taxon>Thermotogati</taxon>
        <taxon>Deinococcota</taxon>
        <taxon>Deinococci</taxon>
        <taxon>Deinococcales</taxon>
        <taxon>Deinococcaceae</taxon>
        <taxon>Deinococcus</taxon>
    </lineage>
</organism>